<name>A0A9E2KFV1_9BACE</name>
<proteinExistence type="inferred from homology"/>
<dbReference type="GO" id="GO:0004721">
    <property type="term" value="F:phosphoprotein phosphatase activity"/>
    <property type="evidence" value="ECO:0007669"/>
    <property type="project" value="InterPro"/>
</dbReference>
<comment type="similarity">
    <text evidence="1">Belongs to the protein-tyrosine phosphatase family.</text>
</comment>
<dbReference type="PROSITE" id="PS51257">
    <property type="entry name" value="PROKAR_LIPOPROTEIN"/>
    <property type="match status" value="1"/>
</dbReference>
<comment type="caution">
    <text evidence="2">The sequence shown here is derived from an EMBL/GenBank/DDBJ whole genome shotgun (WGS) entry which is preliminary data.</text>
</comment>
<dbReference type="EMBL" id="JAHLFO010000104">
    <property type="protein sequence ID" value="MBU3814327.1"/>
    <property type="molecule type" value="Genomic_DNA"/>
</dbReference>
<reference evidence="2" key="2">
    <citation type="submission" date="2021-04" db="EMBL/GenBank/DDBJ databases">
        <authorList>
            <person name="Gilroy R."/>
        </authorList>
    </citation>
    <scope>NUCLEOTIDE SEQUENCE</scope>
    <source>
        <strain evidence="2">B3-3758</strain>
    </source>
</reference>
<dbReference type="AlphaFoldDB" id="A0A9E2KFV1"/>
<dbReference type="InterPro" id="IPR029021">
    <property type="entry name" value="Prot-tyrosine_phosphatase-like"/>
</dbReference>
<evidence type="ECO:0000256" key="1">
    <source>
        <dbReference type="ARBA" id="ARBA00009580"/>
    </source>
</evidence>
<dbReference type="SUPFAM" id="SSF52799">
    <property type="entry name" value="(Phosphotyrosine protein) phosphatases II"/>
    <property type="match status" value="1"/>
</dbReference>
<gene>
    <name evidence="2" type="ORF">H9791_07425</name>
</gene>
<dbReference type="Gene3D" id="3.90.190.10">
    <property type="entry name" value="Protein tyrosine phosphatase superfamily"/>
    <property type="match status" value="1"/>
</dbReference>
<dbReference type="Pfam" id="PF13350">
    <property type="entry name" value="Y_phosphatase3"/>
    <property type="match status" value="1"/>
</dbReference>
<evidence type="ECO:0000313" key="2">
    <source>
        <dbReference type="EMBL" id="MBU3814327.1"/>
    </source>
</evidence>
<dbReference type="PANTHER" id="PTHR31126">
    <property type="entry name" value="TYROSINE-PROTEIN PHOSPHATASE"/>
    <property type="match status" value="1"/>
</dbReference>
<sequence>MHKNLLNGLALTMLLSACGGATPHITVVCEENSVGNSIVKWETKPALEGDVKVFASTDPEDIPEIRPVATANIADQWTTVVSNDPTRRHYYTLLFNDKYRVRVATRNVNVPGVQNFRDLGGYPVYARHKQVRWGMLYRSAQIDLTQPATLDKLNNLGIRTLIDLRDTAEYPRTTDSLPGQPRVVHIPIHAGNLADILAGIDRESIQSDTVYRIVERINRHIVTVHASDFRRMFDTLLDEDNYPAVICCTTGKGRTGIAAALILSALGVNEDDIMDDYRLSNRYFDIPAATSYAYQLPTRSQEALTTVYSAREGFLDAAKDEVERTYGSVDDYLHRAVGLQKDEVRQLRKMLLVNGQ</sequence>
<organism evidence="2 3">
    <name type="scientific">Candidatus Bacteroides intestinipullorum</name>
    <dbReference type="NCBI Taxonomy" id="2838471"/>
    <lineage>
        <taxon>Bacteria</taxon>
        <taxon>Pseudomonadati</taxon>
        <taxon>Bacteroidota</taxon>
        <taxon>Bacteroidia</taxon>
        <taxon>Bacteroidales</taxon>
        <taxon>Bacteroidaceae</taxon>
        <taxon>Bacteroides</taxon>
    </lineage>
</organism>
<accession>A0A9E2KFV1</accession>
<dbReference type="Proteomes" id="UP000824236">
    <property type="component" value="Unassembled WGS sequence"/>
</dbReference>
<evidence type="ECO:0000313" key="3">
    <source>
        <dbReference type="Proteomes" id="UP000824236"/>
    </source>
</evidence>
<reference evidence="2" key="1">
    <citation type="journal article" date="2021" name="PeerJ">
        <title>Extensive microbial diversity within the chicken gut microbiome revealed by metagenomics and culture.</title>
        <authorList>
            <person name="Gilroy R."/>
            <person name="Ravi A."/>
            <person name="Getino M."/>
            <person name="Pursley I."/>
            <person name="Horton D.L."/>
            <person name="Alikhan N.F."/>
            <person name="Baker D."/>
            <person name="Gharbi K."/>
            <person name="Hall N."/>
            <person name="Watson M."/>
            <person name="Adriaenssens E.M."/>
            <person name="Foster-Nyarko E."/>
            <person name="Jarju S."/>
            <person name="Secka A."/>
            <person name="Antonio M."/>
            <person name="Oren A."/>
            <person name="Chaudhuri R.R."/>
            <person name="La Ragione R."/>
            <person name="Hildebrand F."/>
            <person name="Pallen M.J."/>
        </authorList>
    </citation>
    <scope>NUCLEOTIDE SEQUENCE</scope>
    <source>
        <strain evidence="2">B3-3758</strain>
    </source>
</reference>
<dbReference type="InterPro" id="IPR026893">
    <property type="entry name" value="Tyr/Ser_Pase_IphP-type"/>
</dbReference>
<dbReference type="PANTHER" id="PTHR31126:SF1">
    <property type="entry name" value="TYROSINE SPECIFIC PROTEIN PHOSPHATASES DOMAIN-CONTAINING PROTEIN"/>
    <property type="match status" value="1"/>
</dbReference>
<protein>
    <submittedName>
        <fullName evidence="2">Tyrosine-protein phosphatase</fullName>
    </submittedName>
</protein>